<dbReference type="InterPro" id="IPR036179">
    <property type="entry name" value="Ig-like_dom_sf"/>
</dbReference>
<dbReference type="PANTHER" id="PTHR45080">
    <property type="entry name" value="CONTACTIN 5"/>
    <property type="match status" value="1"/>
</dbReference>
<dbReference type="GO" id="GO:0004674">
    <property type="term" value="F:protein serine/threonine kinase activity"/>
    <property type="evidence" value="ECO:0007669"/>
    <property type="project" value="UniProtKB-EC"/>
</dbReference>
<name>A0A6J7ZZN3_MYTCO</name>
<gene>
    <name evidence="4" type="ORF">MCOR_1752</name>
</gene>
<dbReference type="InterPro" id="IPR013783">
    <property type="entry name" value="Ig-like_fold"/>
</dbReference>
<keyword evidence="4" id="KW-0808">Transferase</keyword>
<keyword evidence="5" id="KW-1185">Reference proteome</keyword>
<accession>A0A6J7ZZN3</accession>
<keyword evidence="1" id="KW-0732">Signal</keyword>
<dbReference type="GO" id="GO:0007156">
    <property type="term" value="P:homophilic cell adhesion via plasma membrane adhesion molecules"/>
    <property type="evidence" value="ECO:0007669"/>
    <property type="project" value="TreeGrafter"/>
</dbReference>
<dbReference type="PROSITE" id="PS50835">
    <property type="entry name" value="IG_LIKE"/>
    <property type="match status" value="1"/>
</dbReference>
<dbReference type="EC" id="2.7.11.1" evidence="4"/>
<protein>
    <submittedName>
        <fullName evidence="4">TTN</fullName>
        <ecNumber evidence="4">2.7.11.1</ecNumber>
    </submittedName>
</protein>
<evidence type="ECO:0000313" key="5">
    <source>
        <dbReference type="Proteomes" id="UP000507470"/>
    </source>
</evidence>
<dbReference type="OrthoDB" id="10247604at2759"/>
<keyword evidence="2" id="KW-1015">Disulfide bond</keyword>
<dbReference type="Pfam" id="PF13927">
    <property type="entry name" value="Ig_3"/>
    <property type="match status" value="1"/>
</dbReference>
<evidence type="ECO:0000313" key="4">
    <source>
        <dbReference type="EMBL" id="CAC5358532.1"/>
    </source>
</evidence>
<organism evidence="4 5">
    <name type="scientific">Mytilus coruscus</name>
    <name type="common">Sea mussel</name>
    <dbReference type="NCBI Taxonomy" id="42192"/>
    <lineage>
        <taxon>Eukaryota</taxon>
        <taxon>Metazoa</taxon>
        <taxon>Spiralia</taxon>
        <taxon>Lophotrochozoa</taxon>
        <taxon>Mollusca</taxon>
        <taxon>Bivalvia</taxon>
        <taxon>Autobranchia</taxon>
        <taxon>Pteriomorphia</taxon>
        <taxon>Mytilida</taxon>
        <taxon>Mytiloidea</taxon>
        <taxon>Mytilidae</taxon>
        <taxon>Mytilinae</taxon>
        <taxon>Mytilus</taxon>
    </lineage>
</organism>
<dbReference type="InterPro" id="IPR007110">
    <property type="entry name" value="Ig-like_dom"/>
</dbReference>
<dbReference type="AlphaFoldDB" id="A0A6J7ZZN3"/>
<feature type="domain" description="Ig-like" evidence="3">
    <location>
        <begin position="2"/>
        <end position="108"/>
    </location>
</feature>
<dbReference type="GO" id="GO:0005886">
    <property type="term" value="C:plasma membrane"/>
    <property type="evidence" value="ECO:0007669"/>
    <property type="project" value="TreeGrafter"/>
</dbReference>
<evidence type="ECO:0000259" key="3">
    <source>
        <dbReference type="PROSITE" id="PS50835"/>
    </source>
</evidence>
<dbReference type="Gene3D" id="2.60.40.10">
    <property type="entry name" value="Immunoglobulins"/>
    <property type="match status" value="1"/>
</dbReference>
<dbReference type="EMBL" id="CACVKT020000359">
    <property type="protein sequence ID" value="CAC5358532.1"/>
    <property type="molecule type" value="Genomic_DNA"/>
</dbReference>
<dbReference type="Proteomes" id="UP000507470">
    <property type="component" value="Unassembled WGS sequence"/>
</dbReference>
<dbReference type="InterPro" id="IPR003598">
    <property type="entry name" value="Ig_sub2"/>
</dbReference>
<evidence type="ECO:0000256" key="1">
    <source>
        <dbReference type="ARBA" id="ARBA00022729"/>
    </source>
</evidence>
<reference evidence="4 5" key="1">
    <citation type="submission" date="2020-06" db="EMBL/GenBank/DDBJ databases">
        <authorList>
            <person name="Li R."/>
            <person name="Bekaert M."/>
        </authorList>
    </citation>
    <scope>NUCLEOTIDE SEQUENCE [LARGE SCALE GENOMIC DNA]</scope>
    <source>
        <strain evidence="5">wild</strain>
    </source>
</reference>
<dbReference type="SUPFAM" id="SSF48726">
    <property type="entry name" value="Immunoglobulin"/>
    <property type="match status" value="1"/>
</dbReference>
<evidence type="ECO:0000256" key="2">
    <source>
        <dbReference type="ARBA" id="ARBA00023157"/>
    </source>
</evidence>
<dbReference type="InterPro" id="IPR049050">
    <property type="entry name" value="nSTAND3"/>
</dbReference>
<dbReference type="InterPro" id="IPR027417">
    <property type="entry name" value="P-loop_NTPase"/>
</dbReference>
<dbReference type="InterPro" id="IPR050958">
    <property type="entry name" value="Cell_Adh-Cytoskel_Orgn"/>
</dbReference>
<dbReference type="SMART" id="SM00408">
    <property type="entry name" value="IGc2"/>
    <property type="match status" value="1"/>
</dbReference>
<dbReference type="PANTHER" id="PTHR45080:SF8">
    <property type="entry name" value="IG-LIKE DOMAIN-CONTAINING PROTEIN"/>
    <property type="match status" value="1"/>
</dbReference>
<dbReference type="SUPFAM" id="SSF52540">
    <property type="entry name" value="P-loop containing nucleoside triphosphate hydrolases"/>
    <property type="match status" value="1"/>
</dbReference>
<dbReference type="CDD" id="cd00096">
    <property type="entry name" value="Ig"/>
    <property type="match status" value="1"/>
</dbReference>
<dbReference type="SMART" id="SM00409">
    <property type="entry name" value="IG"/>
    <property type="match status" value="2"/>
</dbReference>
<sequence length="1050" mass="120608">MPHIMKTNGKSKKDRIIYKNGGTPETYHVIEGDDFTIECEMRSPLPVKCVQWQKNECDINLQIDKYILNDSKLSLTIKNLSIDDTGTYECIVSNWLGLNNTSVDRCTSYLSALHRRMTWVQTLHEFQACRKEDENGISVFVHELPKDYKHEEKKKGDKVTMKPKMDDIKETMKSLPEDIKYVVWFYKTADKLRVVKPDQHGGINFGDINDRVVKQGPHEDVNDGVVNQGPHGDINDGVVKQGPHEDINDEVLKQCPHSDINEGAVKRDQHSDINDGAVKRDQYSDINDGAVKPGQHCNITDEETQDKHALVFNTAVSHHGQYVCFIVTANGNIISNGWKLKVVLQGSVYTEVMKHRMDNTYVKTAYEEKAMKSLENNGFVIIVGREGTGKSKISLQLASLFEQNDFLLFKVDQKKSLNSTQIADLKSTNVMIIIDHSVYNPNELGQILDQLPEVSNISHTRIIFTCRHLQPLARQILHRYKLYNDKALIELDKILTVDDKRKILGVHMETNNIAQSKDTEILDMRKSKSVVPDEDVITEIIKTEPFWGFPLMASKFCSQTENLEKGEKYFTNPPKFLVDEIRDLYQSSLKNKEPDLMKGYLILVYLATDKKLCFDVSARSAARFRQVNKLIYGGTKELKPYEMSSIIDAADKLVAKNKYIINCDDHTYRFIHPCVTMAIFLSSENLLNYFIQNGDVENIIEFVRSYLYTVTDDELVLKLKDEYMYKILCERLPFMMTEKPELEKKIGHYIYDCFIKLRDKSFLSALLPKLECDSSIRKMQNESPAKQVIMKESMNVKDDRQTVIHVNQAPIDYNKNQNTSEEAPAIKFFSPPQLISMIEHLTRTGKDSWIYHEKTADVPDFVVLYGLIVGCKNKFLSGAEQNNTFQIILNIFTKNLKNKSFRLKCCTPMDTFDNKFCHFLTLFNESESCLILERLIEGLNEHAMKDTIIPGIKKETERKNILKVKNIFKDSPLQMAAYLGKAKLFTDFSSESKNIKEKKERLFEVVKNGMEVAFVTLNFTNLNFDHDLKKSICVGDKNAYDDIFAALKKL</sequence>
<dbReference type="InterPro" id="IPR003599">
    <property type="entry name" value="Ig_sub"/>
</dbReference>
<dbReference type="Pfam" id="PF20720">
    <property type="entry name" value="nSTAND3"/>
    <property type="match status" value="1"/>
</dbReference>
<proteinExistence type="predicted"/>